<feature type="region of interest" description="Disordered" evidence="1">
    <location>
        <begin position="1"/>
        <end position="26"/>
    </location>
</feature>
<reference evidence="3" key="1">
    <citation type="submission" date="2017-03" db="EMBL/GenBank/DDBJ databases">
        <title>Phytopthora megakarya and P. palmivora, two closely related causual agents of cacao black pod achieved similar genome size and gene model numbers by different mechanisms.</title>
        <authorList>
            <person name="Ali S."/>
            <person name="Shao J."/>
            <person name="Larry D.J."/>
            <person name="Kronmiller B."/>
            <person name="Shen D."/>
            <person name="Strem M.D."/>
            <person name="Melnick R.L."/>
            <person name="Guiltinan M.J."/>
            <person name="Tyler B.M."/>
            <person name="Meinhardt L.W."/>
            <person name="Bailey B.A."/>
        </authorList>
    </citation>
    <scope>NUCLEOTIDE SEQUENCE [LARGE SCALE GENOMIC DNA]</scope>
    <source>
        <strain evidence="3">zdho120</strain>
    </source>
</reference>
<proteinExistence type="predicted"/>
<evidence type="ECO:0008006" key="4">
    <source>
        <dbReference type="Google" id="ProtNLM"/>
    </source>
</evidence>
<evidence type="ECO:0000313" key="3">
    <source>
        <dbReference type="Proteomes" id="UP000198211"/>
    </source>
</evidence>
<evidence type="ECO:0000313" key="2">
    <source>
        <dbReference type="EMBL" id="OWZ10038.1"/>
    </source>
</evidence>
<dbReference type="EMBL" id="NBNE01002581">
    <property type="protein sequence ID" value="OWZ10038.1"/>
    <property type="molecule type" value="Genomic_DNA"/>
</dbReference>
<dbReference type="Gene3D" id="1.20.920.30">
    <property type="match status" value="1"/>
</dbReference>
<dbReference type="Gene3D" id="3.40.50.300">
    <property type="entry name" value="P-loop containing nucleotide triphosphate hydrolases"/>
    <property type="match status" value="1"/>
</dbReference>
<dbReference type="Pfam" id="PF12775">
    <property type="entry name" value="AAA_7"/>
    <property type="match status" value="1"/>
</dbReference>
<accession>A0A225VYQ6</accession>
<dbReference type="PANTHER" id="PTHR46454">
    <property type="entry name" value="DYNEIN AXONEMAL HEAVY CHAIN 7-RELATED"/>
    <property type="match status" value="1"/>
</dbReference>
<dbReference type="PANTHER" id="PTHR46454:SF17">
    <property type="entry name" value="DYNEIN HEAVY CHAIN LINKER DOMAIN-CONTAINING PROTEIN"/>
    <property type="match status" value="1"/>
</dbReference>
<dbReference type="AlphaFoldDB" id="A0A225VYQ6"/>
<dbReference type="InterPro" id="IPR027417">
    <property type="entry name" value="P-loop_NTPase"/>
</dbReference>
<dbReference type="STRING" id="4795.A0A225VYQ6"/>
<dbReference type="OrthoDB" id="199400at2759"/>
<gene>
    <name evidence="2" type="ORF">PHMEG_00017173</name>
</gene>
<evidence type="ECO:0000256" key="1">
    <source>
        <dbReference type="SAM" id="MobiDB-lite"/>
    </source>
</evidence>
<sequence length="498" mass="55291">MAMRLQKDTTVSEDGPQSPRNTTLPSVDNRSIASVVEEEEGIPLSITPSTDVTKTAMVRQFDRGDVIPFFFTMPHGNTSTHDDDAATELANCMERMLQRERTGVFEPPPGKTALLILDDLHVAIPSKHERSKALYPSVYAYLRSVQEHKTVYRGANSLPISVENLMMLATMHCDHFMNNSRDESLRKLTTQLFPVLAPSCELQELHNIFGQALQTHWGVSTSPKTGTGTISSAVRHAIPLVIAATTVLWDRLRATYKYRLQDLARVYEGLSCVGTSLLADVETLLRLWTHENCRSLREPSMGLCSTQQDGDVTGEIAQMRSLVSQVTQRRASARASRLSISTGSLSFAPKRQSVVHQPVNDEISSPAALLALFAARTSGSTGKTLYRSSQQFNSLQEQQHRAVMVGGLWAFVPSSVGRWIYAEISFEEDTEAVSTTTMQAYFRDLRTFSSTTMTLHPSSSKKTTALPQNVPPVPFKLVRIENFEVSCTLLTVSFRPYL</sequence>
<keyword evidence="3" id="KW-1185">Reference proteome</keyword>
<dbReference type="Proteomes" id="UP000198211">
    <property type="component" value="Unassembled WGS sequence"/>
</dbReference>
<organism evidence="2 3">
    <name type="scientific">Phytophthora megakarya</name>
    <dbReference type="NCBI Taxonomy" id="4795"/>
    <lineage>
        <taxon>Eukaryota</taxon>
        <taxon>Sar</taxon>
        <taxon>Stramenopiles</taxon>
        <taxon>Oomycota</taxon>
        <taxon>Peronosporomycetes</taxon>
        <taxon>Peronosporales</taxon>
        <taxon>Peronosporaceae</taxon>
        <taxon>Phytophthora</taxon>
    </lineage>
</organism>
<name>A0A225VYQ6_9STRA</name>
<protein>
    <recommendedName>
        <fullName evidence="4">Dynein heavy chain</fullName>
    </recommendedName>
</protein>
<comment type="caution">
    <text evidence="2">The sequence shown here is derived from an EMBL/GenBank/DDBJ whole genome shotgun (WGS) entry which is preliminary data.</text>
</comment>